<dbReference type="InterPro" id="IPR018247">
    <property type="entry name" value="EF_Hand_1_Ca_BS"/>
</dbReference>
<keyword evidence="3" id="KW-0732">Signal</keyword>
<feature type="signal peptide" evidence="3">
    <location>
        <begin position="1"/>
        <end position="19"/>
    </location>
</feature>
<dbReference type="RefSeq" id="WP_153821755.1">
    <property type="nucleotide sequence ID" value="NZ_WJIE01000006.1"/>
</dbReference>
<feature type="chain" id="PRO_5026930674" description="NUDIX hydrolase" evidence="3">
    <location>
        <begin position="20"/>
        <end position="680"/>
    </location>
</feature>
<keyword evidence="5" id="KW-1185">Reference proteome</keyword>
<evidence type="ECO:0000313" key="5">
    <source>
        <dbReference type="Proteomes" id="UP000440224"/>
    </source>
</evidence>
<evidence type="ECO:0000256" key="3">
    <source>
        <dbReference type="SAM" id="SignalP"/>
    </source>
</evidence>
<keyword evidence="1" id="KW-0479">Metal-binding</keyword>
<dbReference type="EMBL" id="WJIE01000006">
    <property type="protein sequence ID" value="MRG94967.1"/>
    <property type="molecule type" value="Genomic_DNA"/>
</dbReference>
<dbReference type="GO" id="GO:0008239">
    <property type="term" value="F:dipeptidyl-peptidase activity"/>
    <property type="evidence" value="ECO:0007669"/>
    <property type="project" value="TreeGrafter"/>
</dbReference>
<evidence type="ECO:0000313" key="4">
    <source>
        <dbReference type="EMBL" id="MRG94967.1"/>
    </source>
</evidence>
<dbReference type="GO" id="GO:0005737">
    <property type="term" value="C:cytoplasm"/>
    <property type="evidence" value="ECO:0007669"/>
    <property type="project" value="TreeGrafter"/>
</dbReference>
<accession>A0A6N7PTR2</accession>
<dbReference type="AlphaFoldDB" id="A0A6N7PTR2"/>
<dbReference type="PANTHER" id="PTHR23422:SF9">
    <property type="entry name" value="ZN-DEPENDENT HYDROLASE"/>
    <property type="match status" value="1"/>
</dbReference>
<dbReference type="InterPro" id="IPR039461">
    <property type="entry name" value="Peptidase_M49"/>
</dbReference>
<dbReference type="OrthoDB" id="5481805at2"/>
<reference evidence="4 5" key="1">
    <citation type="submission" date="2019-10" db="EMBL/GenBank/DDBJ databases">
        <title>A soil myxobacterium in the family Polyangiaceae.</title>
        <authorList>
            <person name="Li Y."/>
            <person name="Wang J."/>
        </authorList>
    </citation>
    <scope>NUCLEOTIDE SEQUENCE [LARGE SCALE GENOMIC DNA]</scope>
    <source>
        <strain evidence="4 5">DSM 14734</strain>
    </source>
</reference>
<organism evidence="4 5">
    <name type="scientific">Polyangium spumosum</name>
    <dbReference type="NCBI Taxonomy" id="889282"/>
    <lineage>
        <taxon>Bacteria</taxon>
        <taxon>Pseudomonadati</taxon>
        <taxon>Myxococcota</taxon>
        <taxon>Polyangia</taxon>
        <taxon>Polyangiales</taxon>
        <taxon>Polyangiaceae</taxon>
        <taxon>Polyangium</taxon>
    </lineage>
</organism>
<dbReference type="PROSITE" id="PS00018">
    <property type="entry name" value="EF_HAND_1"/>
    <property type="match status" value="1"/>
</dbReference>
<comment type="caution">
    <text evidence="4">The sequence shown here is derived from an EMBL/GenBank/DDBJ whole genome shotgun (WGS) entry which is preliminary data.</text>
</comment>
<protein>
    <recommendedName>
        <fullName evidence="6">NUDIX hydrolase</fullName>
    </recommendedName>
</protein>
<gene>
    <name evidence="4" type="ORF">GF068_24040</name>
</gene>
<name>A0A6N7PTR2_9BACT</name>
<sequence>MRFSWRRFAFPWVFASAAAACGGGAPPVVSPDGVWQATFDAVPRADFNRAAVALDLPLFWNEDADRDKTLDPNELAVLWGPTETKEADWVSAKDFTPAFGRAYASIVDFVKNGPKFEGLPAGEVQRRKAVLRELDAGRPTLVVSDFSAGKASEEDRKVVEHVLAAARLVEKMYQKQTGTLGLAPLVPADDPASRRLFYRNQGPQCQAPASKGDVNCYAIPRAPGEDPRVPSGLYPAELQKNPDFCKALAARPDARALLDPFVVVTGEGDALKPVPYHRAYENDMQAVARELDAAAEAITNPDEASFQTYLRAAAKAFRDGRWFEADEAWARMGTFNSKWYLRIGPDETYFEPCSEKAGFHVSFARIDQGSIEWKEKLDPLKQDMEQALADLAGPPYAAQKVSFKLPDFIAVIVNAGDSRDAFGATIGQSLPNFGPVGNEGRGRTVAMTNFYTDPDSVSAARTQASSLFCASAMASYTDEAAPQLMSTVLHEAAHNLGPSHQYAVDGKIDSEIFTGPLASTLEELKAQSAALYFTDWLVDRGVITREKANQAHVRDIAWAFGHISRGMYDESKHPLNYSQLSAIHVGFLMDEGILAWNAGEKAQNGTDTGCFSVKLDAFPAASKKLMGIVAKIKGSGDKPGADALVAKYVDAPGAYADLKKSITERWLRQPKASFMYSIRR</sequence>
<evidence type="ECO:0008006" key="6">
    <source>
        <dbReference type="Google" id="ProtNLM"/>
    </source>
</evidence>
<dbReference type="Proteomes" id="UP000440224">
    <property type="component" value="Unassembled WGS sequence"/>
</dbReference>
<evidence type="ECO:0000256" key="2">
    <source>
        <dbReference type="ARBA" id="ARBA00022801"/>
    </source>
</evidence>
<dbReference type="GO" id="GO:0046872">
    <property type="term" value="F:metal ion binding"/>
    <property type="evidence" value="ECO:0007669"/>
    <property type="project" value="UniProtKB-KW"/>
</dbReference>
<keyword evidence="2" id="KW-0378">Hydrolase</keyword>
<evidence type="ECO:0000256" key="1">
    <source>
        <dbReference type="ARBA" id="ARBA00022723"/>
    </source>
</evidence>
<proteinExistence type="predicted"/>
<dbReference type="PANTHER" id="PTHR23422">
    <property type="entry name" value="DIPEPTIDYL PEPTIDASE III-RELATED"/>
    <property type="match status" value="1"/>
</dbReference>